<dbReference type="Pfam" id="PF00957">
    <property type="entry name" value="Synaptobrevin"/>
    <property type="match status" value="1"/>
</dbReference>
<feature type="transmembrane region" description="Helical" evidence="3">
    <location>
        <begin position="278"/>
        <end position="299"/>
    </location>
</feature>
<protein>
    <recommendedName>
        <fullName evidence="4">V-SNARE coiled-coil homology domain-containing protein</fullName>
    </recommendedName>
</protein>
<name>A0A9N8DCQ3_9STRA</name>
<keyword evidence="3" id="KW-0812">Transmembrane</keyword>
<dbReference type="PANTHER" id="PTHR45701">
    <property type="entry name" value="SYNAPTOBREVIN FAMILY MEMBER"/>
    <property type="match status" value="1"/>
</dbReference>
<keyword evidence="3" id="KW-0472">Membrane</keyword>
<dbReference type="CDD" id="cd15843">
    <property type="entry name" value="R-SNARE"/>
    <property type="match status" value="1"/>
</dbReference>
<keyword evidence="6" id="KW-1185">Reference proteome</keyword>
<evidence type="ECO:0000259" key="4">
    <source>
        <dbReference type="PROSITE" id="PS50892"/>
    </source>
</evidence>
<feature type="coiled-coil region" evidence="2">
    <location>
        <begin position="236"/>
        <end position="263"/>
    </location>
</feature>
<feature type="domain" description="V-SNARE coiled-coil homology" evidence="4">
    <location>
        <begin position="214"/>
        <end position="274"/>
    </location>
</feature>
<dbReference type="InterPro" id="IPR016444">
    <property type="entry name" value="Synaptobrevin/VAMP"/>
</dbReference>
<evidence type="ECO:0000313" key="5">
    <source>
        <dbReference type="EMBL" id="CAB9498095.1"/>
    </source>
</evidence>
<gene>
    <name evidence="5" type="ORF">SEMRO_31_G020350.1</name>
</gene>
<dbReference type="Gene3D" id="1.20.5.110">
    <property type="match status" value="1"/>
</dbReference>
<dbReference type="AlphaFoldDB" id="A0A9N8DCQ3"/>
<reference evidence="5" key="1">
    <citation type="submission" date="2020-06" db="EMBL/GenBank/DDBJ databases">
        <authorList>
            <consortium name="Plant Systems Biology data submission"/>
        </authorList>
    </citation>
    <scope>NUCLEOTIDE SEQUENCE</scope>
    <source>
        <strain evidence="5">D6</strain>
    </source>
</reference>
<evidence type="ECO:0000256" key="3">
    <source>
        <dbReference type="SAM" id="Phobius"/>
    </source>
</evidence>
<accession>A0A9N8DCQ3</accession>
<dbReference type="OrthoDB" id="45403at2759"/>
<dbReference type="EMBL" id="CAICTM010000031">
    <property type="protein sequence ID" value="CAB9498095.1"/>
    <property type="molecule type" value="Genomic_DNA"/>
</dbReference>
<keyword evidence="1 2" id="KW-0175">Coiled coil</keyword>
<keyword evidence="3" id="KW-1133">Transmembrane helix</keyword>
<dbReference type="Proteomes" id="UP001153069">
    <property type="component" value="Unassembled WGS sequence"/>
</dbReference>
<proteinExistence type="predicted"/>
<evidence type="ECO:0000313" key="6">
    <source>
        <dbReference type="Proteomes" id="UP001153069"/>
    </source>
</evidence>
<organism evidence="5 6">
    <name type="scientific">Seminavis robusta</name>
    <dbReference type="NCBI Taxonomy" id="568900"/>
    <lineage>
        <taxon>Eukaryota</taxon>
        <taxon>Sar</taxon>
        <taxon>Stramenopiles</taxon>
        <taxon>Ochrophyta</taxon>
        <taxon>Bacillariophyta</taxon>
        <taxon>Bacillariophyceae</taxon>
        <taxon>Bacillariophycidae</taxon>
        <taxon>Naviculales</taxon>
        <taxon>Naviculaceae</taxon>
        <taxon>Seminavis</taxon>
    </lineage>
</organism>
<evidence type="ECO:0000256" key="1">
    <source>
        <dbReference type="PROSITE-ProRule" id="PRU00290"/>
    </source>
</evidence>
<sequence>MFSQKQKALDLQRKLQQRNTPSLLIQEWYHHNRKNHNNNKKMLANSDRGLPFVLWSSISRNDTILVEAGDEGYEGAVSITAKELLNREPTPGWEFHTQQRRSHLRGGGNPFAMQWPLAKKSKSHWKPPRLKGAKFHVYEKDNNGEYIVWVFASVYDPNNISKEVVQTFLTKLVDDTEHHRANDFEWLYGPTLACQDVFGPMLRHYMMQVSHLVKCSEIQKHVEVAREKMHKNIELLLERDEKIEDLNEEATRLQEMAVVFKKRAKDVKRMKMWQDAKHGLAVGMAITAGVALVTVPPLIALL</sequence>
<dbReference type="InterPro" id="IPR042855">
    <property type="entry name" value="V_SNARE_CC"/>
</dbReference>
<comment type="caution">
    <text evidence="5">The sequence shown here is derived from an EMBL/GenBank/DDBJ whole genome shotgun (WGS) entry which is preliminary data.</text>
</comment>
<dbReference type="PROSITE" id="PS50892">
    <property type="entry name" value="V_SNARE"/>
    <property type="match status" value="1"/>
</dbReference>
<evidence type="ECO:0000256" key="2">
    <source>
        <dbReference type="SAM" id="Coils"/>
    </source>
</evidence>
<dbReference type="SUPFAM" id="SSF58038">
    <property type="entry name" value="SNARE fusion complex"/>
    <property type="match status" value="1"/>
</dbReference>